<evidence type="ECO:0000313" key="1">
    <source>
        <dbReference type="EMBL" id="MCP2258678.1"/>
    </source>
</evidence>
<dbReference type="RefSeq" id="WP_253669595.1">
    <property type="nucleotide sequence ID" value="NZ_JAMTCP010000010.1"/>
</dbReference>
<accession>A0ABT1HT25</accession>
<comment type="caution">
    <text evidence="1">The sequence shown here is derived from an EMBL/GenBank/DDBJ whole genome shotgun (WGS) entry which is preliminary data.</text>
</comment>
<name>A0ABT1HT25_STRSD</name>
<organism evidence="1 2">
    <name type="scientific">Streptoalloteichus tenebrarius (strain ATCC 17920 / DSM 40477 / JCM 4838 / CBS 697.72 / NBRC 16177 / NCIMB 11028 / NRRL B-12390 / A12253. 1 / ISP 5477)</name>
    <name type="common">Streptomyces tenebrarius</name>
    <dbReference type="NCBI Taxonomy" id="1933"/>
    <lineage>
        <taxon>Bacteria</taxon>
        <taxon>Bacillati</taxon>
        <taxon>Actinomycetota</taxon>
        <taxon>Actinomycetes</taxon>
        <taxon>Pseudonocardiales</taxon>
        <taxon>Pseudonocardiaceae</taxon>
        <taxon>Streptoalloteichus</taxon>
    </lineage>
</organism>
<gene>
    <name evidence="1" type="ORF">LX15_002376</name>
</gene>
<dbReference type="Proteomes" id="UP001205311">
    <property type="component" value="Unassembled WGS sequence"/>
</dbReference>
<keyword evidence="2" id="KW-1185">Reference proteome</keyword>
<dbReference type="EMBL" id="JAMTCP010000010">
    <property type="protein sequence ID" value="MCP2258678.1"/>
    <property type="molecule type" value="Genomic_DNA"/>
</dbReference>
<evidence type="ECO:0000313" key="2">
    <source>
        <dbReference type="Proteomes" id="UP001205311"/>
    </source>
</evidence>
<proteinExistence type="predicted"/>
<protein>
    <recommendedName>
        <fullName evidence="3">Transposase</fullName>
    </recommendedName>
</protein>
<sequence length="77" mass="8379">MLVGAHDHGVDWAFQSMSPSASARSRDDVGALRTAMEQQTVVLRSGDADANTLADWLSALRGTRVQLRRRTSDHSGQ</sequence>
<reference evidence="1 2" key="1">
    <citation type="submission" date="2022-06" db="EMBL/GenBank/DDBJ databases">
        <title>Genomic Encyclopedia of Archaeal and Bacterial Type Strains, Phase II (KMG-II): from individual species to whole genera.</title>
        <authorList>
            <person name="Goeker M."/>
        </authorList>
    </citation>
    <scope>NUCLEOTIDE SEQUENCE [LARGE SCALE GENOMIC DNA]</scope>
    <source>
        <strain evidence="1 2">DSM 40477</strain>
    </source>
</reference>
<evidence type="ECO:0008006" key="3">
    <source>
        <dbReference type="Google" id="ProtNLM"/>
    </source>
</evidence>